<feature type="non-terminal residue" evidence="1">
    <location>
        <position position="120"/>
    </location>
</feature>
<gene>
    <name evidence="1" type="ORF">BJ508DRAFT_200605</name>
</gene>
<sequence length="120" mass="13710">GGAISWRARKQPLVAFSTVEAEYIGASDAAKEAFWIRNLYADIALRKRQALTETAELAKNPRFHERTKHINIRFHFVRDACTRGALRIDYIPTNDMVADIMTKSLPRDTHWKHTALMGIS</sequence>
<evidence type="ECO:0000313" key="2">
    <source>
        <dbReference type="Proteomes" id="UP000275078"/>
    </source>
</evidence>
<name>A0A3N4HA72_ASCIM</name>
<keyword evidence="2" id="KW-1185">Reference proteome</keyword>
<evidence type="ECO:0000313" key="1">
    <source>
        <dbReference type="EMBL" id="RPA71475.1"/>
    </source>
</evidence>
<dbReference type="PANTHER" id="PTHR11439">
    <property type="entry name" value="GAG-POL-RELATED RETROTRANSPOSON"/>
    <property type="match status" value="1"/>
</dbReference>
<feature type="non-terminal residue" evidence="1">
    <location>
        <position position="1"/>
    </location>
</feature>
<dbReference type="CDD" id="cd09272">
    <property type="entry name" value="RNase_HI_RT_Ty1"/>
    <property type="match status" value="1"/>
</dbReference>
<protein>
    <recommendedName>
        <fullName evidence="3">Copia protein</fullName>
    </recommendedName>
</protein>
<dbReference type="PANTHER" id="PTHR11439:SF483">
    <property type="entry name" value="PEPTIDE SYNTHASE GLIP-LIKE, PUTATIVE (AFU_ORTHOLOGUE AFUA_3G12920)-RELATED"/>
    <property type="match status" value="1"/>
</dbReference>
<evidence type="ECO:0008006" key="3">
    <source>
        <dbReference type="Google" id="ProtNLM"/>
    </source>
</evidence>
<dbReference type="OrthoDB" id="5423336at2759"/>
<reference evidence="1 2" key="1">
    <citation type="journal article" date="2018" name="Nat. Ecol. Evol.">
        <title>Pezizomycetes genomes reveal the molecular basis of ectomycorrhizal truffle lifestyle.</title>
        <authorList>
            <person name="Murat C."/>
            <person name="Payen T."/>
            <person name="Noel B."/>
            <person name="Kuo A."/>
            <person name="Morin E."/>
            <person name="Chen J."/>
            <person name="Kohler A."/>
            <person name="Krizsan K."/>
            <person name="Balestrini R."/>
            <person name="Da Silva C."/>
            <person name="Montanini B."/>
            <person name="Hainaut M."/>
            <person name="Levati E."/>
            <person name="Barry K.W."/>
            <person name="Belfiori B."/>
            <person name="Cichocki N."/>
            <person name="Clum A."/>
            <person name="Dockter R.B."/>
            <person name="Fauchery L."/>
            <person name="Guy J."/>
            <person name="Iotti M."/>
            <person name="Le Tacon F."/>
            <person name="Lindquist E.A."/>
            <person name="Lipzen A."/>
            <person name="Malagnac F."/>
            <person name="Mello A."/>
            <person name="Molinier V."/>
            <person name="Miyauchi S."/>
            <person name="Poulain J."/>
            <person name="Riccioni C."/>
            <person name="Rubini A."/>
            <person name="Sitrit Y."/>
            <person name="Splivallo R."/>
            <person name="Traeger S."/>
            <person name="Wang M."/>
            <person name="Zifcakova L."/>
            <person name="Wipf D."/>
            <person name="Zambonelli A."/>
            <person name="Paolocci F."/>
            <person name="Nowrousian M."/>
            <person name="Ottonello S."/>
            <person name="Baldrian P."/>
            <person name="Spatafora J.W."/>
            <person name="Henrissat B."/>
            <person name="Nagy L.G."/>
            <person name="Aury J.M."/>
            <person name="Wincker P."/>
            <person name="Grigoriev I.V."/>
            <person name="Bonfante P."/>
            <person name="Martin F.M."/>
        </authorList>
    </citation>
    <scope>NUCLEOTIDE SEQUENCE [LARGE SCALE GENOMIC DNA]</scope>
    <source>
        <strain evidence="1 2">RN42</strain>
    </source>
</reference>
<dbReference type="STRING" id="1160509.A0A3N4HA72"/>
<dbReference type="AlphaFoldDB" id="A0A3N4HA72"/>
<accession>A0A3N4HA72</accession>
<organism evidence="1 2">
    <name type="scientific">Ascobolus immersus RN42</name>
    <dbReference type="NCBI Taxonomy" id="1160509"/>
    <lineage>
        <taxon>Eukaryota</taxon>
        <taxon>Fungi</taxon>
        <taxon>Dikarya</taxon>
        <taxon>Ascomycota</taxon>
        <taxon>Pezizomycotina</taxon>
        <taxon>Pezizomycetes</taxon>
        <taxon>Pezizales</taxon>
        <taxon>Ascobolaceae</taxon>
        <taxon>Ascobolus</taxon>
    </lineage>
</organism>
<proteinExistence type="predicted"/>
<dbReference type="EMBL" id="ML119926">
    <property type="protein sequence ID" value="RPA71475.1"/>
    <property type="molecule type" value="Genomic_DNA"/>
</dbReference>
<dbReference type="Proteomes" id="UP000275078">
    <property type="component" value="Unassembled WGS sequence"/>
</dbReference>